<evidence type="ECO:0000256" key="4">
    <source>
        <dbReference type="ARBA" id="ARBA00022898"/>
    </source>
</evidence>
<dbReference type="InterPro" id="IPR015422">
    <property type="entry name" value="PyrdxlP-dep_Trfase_small"/>
</dbReference>
<dbReference type="PROSITE" id="PS00595">
    <property type="entry name" value="AA_TRANSFER_CLASS_5"/>
    <property type="match status" value="1"/>
</dbReference>
<dbReference type="InterPro" id="IPR015421">
    <property type="entry name" value="PyrdxlP-dep_Trfase_major"/>
</dbReference>
<evidence type="ECO:0000256" key="2">
    <source>
        <dbReference type="ARBA" id="ARBA00006490"/>
    </source>
</evidence>
<evidence type="ECO:0000256" key="5">
    <source>
        <dbReference type="ARBA" id="ARBA00023004"/>
    </source>
</evidence>
<protein>
    <submittedName>
        <fullName evidence="9">Cysteine desulfurase</fullName>
    </submittedName>
</protein>
<evidence type="ECO:0000256" key="3">
    <source>
        <dbReference type="ARBA" id="ARBA00022723"/>
    </source>
</evidence>
<dbReference type="Proteomes" id="UP000184080">
    <property type="component" value="Unassembled WGS sequence"/>
</dbReference>
<comment type="cofactor">
    <cofactor evidence="1 7">
        <name>pyridoxal 5'-phosphate</name>
        <dbReference type="ChEBI" id="CHEBI:597326"/>
    </cofactor>
</comment>
<accession>A0A1M6MS11</accession>
<feature type="domain" description="Aminotransferase class V" evidence="8">
    <location>
        <begin position="3"/>
        <end position="362"/>
    </location>
</feature>
<evidence type="ECO:0000256" key="1">
    <source>
        <dbReference type="ARBA" id="ARBA00001933"/>
    </source>
</evidence>
<dbReference type="InterPro" id="IPR016454">
    <property type="entry name" value="Cysteine_dSase"/>
</dbReference>
<sequence length="379" mass="42144">MTVYFDNSATTKPFREVIDVMIDIMENNYANSSSIHRLGLKAYEELQKSRRILGKVINCSEDEIVFTSGGSESNNFILNSMAKPGVHIITTKIEHASIIESCRFLEEVGVKLTYLSVDSLGNINLEELEKSINKETVLVSIMHVNNEIGSLQNLKEISSIIKSRSSRAKFHVDAVQSFGKLSIDVKDLNIDFLSASAHKIHGPKGIGLCYIKKNIHPKPLIHGGAQEAGLRAGTVNVPAASGFAVAAGIMHKNIDSNYNKVWGIKEYFIEKLKEVPEAKVNSPLKESFSPYILNVQFKDVRGEILLRMLEDKEIYASAGAACSSKSSKDSHVLKALGLNHEDVLSSLRFSFNPYNTTEEVDIVIEELKKSLIFLRRMKK</sequence>
<dbReference type="GO" id="GO:0046872">
    <property type="term" value="F:metal ion binding"/>
    <property type="evidence" value="ECO:0007669"/>
    <property type="project" value="UniProtKB-KW"/>
</dbReference>
<dbReference type="Gene3D" id="1.10.260.50">
    <property type="match status" value="1"/>
</dbReference>
<dbReference type="AlphaFoldDB" id="A0A1M6MS11"/>
<dbReference type="PIRSF" id="PIRSF005572">
    <property type="entry name" value="NifS"/>
    <property type="match status" value="1"/>
</dbReference>
<dbReference type="Gene3D" id="3.90.1150.10">
    <property type="entry name" value="Aspartate Aminotransferase, domain 1"/>
    <property type="match status" value="1"/>
</dbReference>
<comment type="similarity">
    <text evidence="2">Belongs to the class-V pyridoxal-phosphate-dependent aminotransferase family. NifS/IscS subfamily.</text>
</comment>
<keyword evidence="6" id="KW-0411">Iron-sulfur</keyword>
<evidence type="ECO:0000256" key="7">
    <source>
        <dbReference type="RuleBase" id="RU004504"/>
    </source>
</evidence>
<evidence type="ECO:0000256" key="6">
    <source>
        <dbReference type="ARBA" id="ARBA00023014"/>
    </source>
</evidence>
<evidence type="ECO:0000259" key="8">
    <source>
        <dbReference type="Pfam" id="PF00266"/>
    </source>
</evidence>
<dbReference type="InterPro" id="IPR000192">
    <property type="entry name" value="Aminotrans_V_dom"/>
</dbReference>
<keyword evidence="10" id="KW-1185">Reference proteome</keyword>
<dbReference type="InterPro" id="IPR015424">
    <property type="entry name" value="PyrdxlP-dep_Trfase"/>
</dbReference>
<organism evidence="9 10">
    <name type="scientific">Clostridium amylolyticum</name>
    <dbReference type="NCBI Taxonomy" id="1121298"/>
    <lineage>
        <taxon>Bacteria</taxon>
        <taxon>Bacillati</taxon>
        <taxon>Bacillota</taxon>
        <taxon>Clostridia</taxon>
        <taxon>Eubacteriales</taxon>
        <taxon>Clostridiaceae</taxon>
        <taxon>Clostridium</taxon>
    </lineage>
</organism>
<dbReference type="PANTHER" id="PTHR11601">
    <property type="entry name" value="CYSTEINE DESULFURYLASE FAMILY MEMBER"/>
    <property type="match status" value="1"/>
</dbReference>
<dbReference type="Pfam" id="PF00266">
    <property type="entry name" value="Aminotran_5"/>
    <property type="match status" value="1"/>
</dbReference>
<name>A0A1M6MS11_9CLOT</name>
<dbReference type="STRING" id="1121298.SAMN05444401_4097"/>
<dbReference type="Gene3D" id="3.40.640.10">
    <property type="entry name" value="Type I PLP-dependent aspartate aminotransferase-like (Major domain)"/>
    <property type="match status" value="1"/>
</dbReference>
<dbReference type="GO" id="GO:0003824">
    <property type="term" value="F:catalytic activity"/>
    <property type="evidence" value="ECO:0007669"/>
    <property type="project" value="UniProtKB-ARBA"/>
</dbReference>
<reference evidence="9 10" key="1">
    <citation type="submission" date="2016-11" db="EMBL/GenBank/DDBJ databases">
        <authorList>
            <person name="Jaros S."/>
            <person name="Januszkiewicz K."/>
            <person name="Wedrychowicz H."/>
        </authorList>
    </citation>
    <scope>NUCLEOTIDE SEQUENCE [LARGE SCALE GENOMIC DNA]</scope>
    <source>
        <strain evidence="9 10">DSM 21864</strain>
    </source>
</reference>
<keyword evidence="4" id="KW-0663">Pyridoxal phosphate</keyword>
<dbReference type="PANTHER" id="PTHR11601:SF50">
    <property type="entry name" value="CYSTEINE DESULFURASE ISCS 2-RELATED"/>
    <property type="match status" value="1"/>
</dbReference>
<dbReference type="GO" id="GO:0051536">
    <property type="term" value="F:iron-sulfur cluster binding"/>
    <property type="evidence" value="ECO:0007669"/>
    <property type="project" value="UniProtKB-KW"/>
</dbReference>
<keyword evidence="5" id="KW-0408">Iron</keyword>
<dbReference type="EMBL" id="FQZO01000009">
    <property type="protein sequence ID" value="SHJ86234.1"/>
    <property type="molecule type" value="Genomic_DNA"/>
</dbReference>
<evidence type="ECO:0000313" key="9">
    <source>
        <dbReference type="EMBL" id="SHJ86234.1"/>
    </source>
</evidence>
<dbReference type="RefSeq" id="WP_073011281.1">
    <property type="nucleotide sequence ID" value="NZ_FQZO01000009.1"/>
</dbReference>
<evidence type="ECO:0000313" key="10">
    <source>
        <dbReference type="Proteomes" id="UP000184080"/>
    </source>
</evidence>
<dbReference type="SUPFAM" id="SSF53383">
    <property type="entry name" value="PLP-dependent transferases"/>
    <property type="match status" value="1"/>
</dbReference>
<gene>
    <name evidence="9" type="ORF">SAMN05444401_4097</name>
</gene>
<dbReference type="InterPro" id="IPR020578">
    <property type="entry name" value="Aminotrans_V_PyrdxlP_BS"/>
</dbReference>
<keyword evidence="3" id="KW-0479">Metal-binding</keyword>
<dbReference type="OrthoDB" id="9808002at2"/>
<proteinExistence type="inferred from homology"/>